<dbReference type="PANTHER" id="PTHR11864:SF0">
    <property type="entry name" value="PRP40 PRE-MRNA PROCESSING FACTOR 40 HOMOLOG A (YEAST)"/>
    <property type="match status" value="1"/>
</dbReference>
<accession>A0A1E3NTM5</accession>
<keyword evidence="4" id="KW-1185">Reference proteome</keyword>
<organism evidence="3 4">
    <name type="scientific">Pichia membranifaciens NRRL Y-2026</name>
    <dbReference type="NCBI Taxonomy" id="763406"/>
    <lineage>
        <taxon>Eukaryota</taxon>
        <taxon>Fungi</taxon>
        <taxon>Dikarya</taxon>
        <taxon>Ascomycota</taxon>
        <taxon>Saccharomycotina</taxon>
        <taxon>Pichiomycetes</taxon>
        <taxon>Pichiales</taxon>
        <taxon>Pichiaceae</taxon>
        <taxon>Pichia</taxon>
    </lineage>
</organism>
<dbReference type="InterPro" id="IPR036517">
    <property type="entry name" value="FF_domain_sf"/>
</dbReference>
<feature type="domain" description="WW" evidence="2">
    <location>
        <begin position="1"/>
        <end position="31"/>
    </location>
</feature>
<dbReference type="OrthoDB" id="187617at2759"/>
<dbReference type="InterPro" id="IPR039726">
    <property type="entry name" value="Prp40-like"/>
</dbReference>
<dbReference type="Pfam" id="PF01846">
    <property type="entry name" value="FF"/>
    <property type="match status" value="1"/>
</dbReference>
<feature type="region of interest" description="Disordered" evidence="1">
    <location>
        <begin position="516"/>
        <end position="539"/>
    </location>
</feature>
<reference evidence="3 4" key="1">
    <citation type="journal article" date="2016" name="Proc. Natl. Acad. Sci. U.S.A.">
        <title>Comparative genomics of biotechnologically important yeasts.</title>
        <authorList>
            <person name="Riley R."/>
            <person name="Haridas S."/>
            <person name="Wolfe K.H."/>
            <person name="Lopes M.R."/>
            <person name="Hittinger C.T."/>
            <person name="Goeker M."/>
            <person name="Salamov A.A."/>
            <person name="Wisecaver J.H."/>
            <person name="Long T.M."/>
            <person name="Calvey C.H."/>
            <person name="Aerts A.L."/>
            <person name="Barry K.W."/>
            <person name="Choi C."/>
            <person name="Clum A."/>
            <person name="Coughlan A.Y."/>
            <person name="Deshpande S."/>
            <person name="Douglass A.P."/>
            <person name="Hanson S.J."/>
            <person name="Klenk H.-P."/>
            <person name="LaButti K.M."/>
            <person name="Lapidus A."/>
            <person name="Lindquist E.A."/>
            <person name="Lipzen A.M."/>
            <person name="Meier-Kolthoff J.P."/>
            <person name="Ohm R.A."/>
            <person name="Otillar R.P."/>
            <person name="Pangilinan J.L."/>
            <person name="Peng Y."/>
            <person name="Rokas A."/>
            <person name="Rosa C.A."/>
            <person name="Scheuner C."/>
            <person name="Sibirny A.A."/>
            <person name="Slot J.C."/>
            <person name="Stielow J.B."/>
            <person name="Sun H."/>
            <person name="Kurtzman C.P."/>
            <person name="Blackwell M."/>
            <person name="Grigoriev I.V."/>
            <person name="Jeffries T.W."/>
        </authorList>
    </citation>
    <scope>NUCLEOTIDE SEQUENCE [LARGE SCALE GENOMIC DNA]</scope>
    <source>
        <strain evidence="3 4">NRRL Y-2026</strain>
    </source>
</reference>
<dbReference type="SMART" id="SM00456">
    <property type="entry name" value="WW"/>
    <property type="match status" value="1"/>
</dbReference>
<dbReference type="AlphaFoldDB" id="A0A1E3NTM5"/>
<dbReference type="Pfam" id="PF00397">
    <property type="entry name" value="WW"/>
    <property type="match status" value="1"/>
</dbReference>
<proteinExistence type="predicted"/>
<dbReference type="PROSITE" id="PS01159">
    <property type="entry name" value="WW_DOMAIN_1"/>
    <property type="match status" value="1"/>
</dbReference>
<dbReference type="GO" id="GO:0071004">
    <property type="term" value="C:U2-type prespliceosome"/>
    <property type="evidence" value="ECO:0007669"/>
    <property type="project" value="TreeGrafter"/>
</dbReference>
<dbReference type="SUPFAM" id="SSF81698">
    <property type="entry name" value="FF domain"/>
    <property type="match status" value="3"/>
</dbReference>
<protein>
    <recommendedName>
        <fullName evidence="2">WW domain-containing protein</fullName>
    </recommendedName>
</protein>
<evidence type="ECO:0000256" key="1">
    <source>
        <dbReference type="SAM" id="MobiDB-lite"/>
    </source>
</evidence>
<evidence type="ECO:0000313" key="4">
    <source>
        <dbReference type="Proteomes" id="UP000094455"/>
    </source>
</evidence>
<dbReference type="GO" id="GO:0005685">
    <property type="term" value="C:U1 snRNP"/>
    <property type="evidence" value="ECO:0007669"/>
    <property type="project" value="TreeGrafter"/>
</dbReference>
<feature type="compositionally biased region" description="Low complexity" evidence="1">
    <location>
        <begin position="523"/>
        <end position="535"/>
    </location>
</feature>
<dbReference type="InterPro" id="IPR001202">
    <property type="entry name" value="WW_dom"/>
</dbReference>
<dbReference type="PROSITE" id="PS50020">
    <property type="entry name" value="WW_DOMAIN_2"/>
    <property type="match status" value="1"/>
</dbReference>
<dbReference type="SUPFAM" id="SSF51045">
    <property type="entry name" value="WW domain"/>
    <property type="match status" value="1"/>
</dbReference>
<evidence type="ECO:0000313" key="3">
    <source>
        <dbReference type="EMBL" id="ODQ49515.1"/>
    </source>
</evidence>
<dbReference type="CDD" id="cd00201">
    <property type="entry name" value="WW"/>
    <property type="match status" value="1"/>
</dbReference>
<gene>
    <name evidence="3" type="ORF">PICMEDRAFT_71061</name>
</gene>
<dbReference type="RefSeq" id="XP_019020628.1">
    <property type="nucleotide sequence ID" value="XM_019163814.1"/>
</dbReference>
<dbReference type="Gene3D" id="1.10.10.440">
    <property type="entry name" value="FF domain"/>
    <property type="match status" value="3"/>
</dbReference>
<dbReference type="EMBL" id="KV454001">
    <property type="protein sequence ID" value="ODQ49515.1"/>
    <property type="molecule type" value="Genomic_DNA"/>
</dbReference>
<dbReference type="InterPro" id="IPR002713">
    <property type="entry name" value="FF_domain"/>
</dbReference>
<dbReference type="Proteomes" id="UP000094455">
    <property type="component" value="Unassembled WGS sequence"/>
</dbReference>
<name>A0A1E3NTM5_9ASCO</name>
<sequence length="550" mass="61419">MAWQRVTDPASGRAYYYNDETQVTQWEFPEDVLDSALREHGWDKATTESNGVAKMYFFSAAGESLWEVPAAVMAHLQGLFGSDLSQDEIKGESTEETSVDIGQAVEKEGGNANGSDSVAAANDVVGEAVVEVHQASPTAGEESELSTEVGKSVPPVNQLIGLDELVASEENKDVEMEMEAENEVSGRSPDDAFLAMLKECDVGSDCTYTDVVRKCSKDPRYWRVQNPVQRSRLFEVYLVKKADEDFAASKEKYRQEFYGMLAKHNVKYYTRWTTCSRSLQEEKLCSVLSERIKREFFDEYTAELRREKEAASKELKVKEAMSLEDEFLASVTISSEFAKIVSGLEERYKNLTKGEMLSIFEKVIAEREREQVAVVEAERRKNYRADRRARAAFKQMLAGLIERKELVPTSRTRWFEFVALVKDRAEFTELAGHHGSSAIDYYWDLLDGAYGALAGRRELVRQQLVNSNRKIGDVAEDEFVQLMASSSKTEVSGLCEDDLRTLYAMLRGEAGASGGVHGGAGAGAKRPAPADAAEASAEKRQRIMLRTNNV</sequence>
<dbReference type="STRING" id="763406.A0A1E3NTM5"/>
<dbReference type="SMART" id="SM00441">
    <property type="entry name" value="FF"/>
    <property type="match status" value="3"/>
</dbReference>
<dbReference type="InterPro" id="IPR036020">
    <property type="entry name" value="WW_dom_sf"/>
</dbReference>
<dbReference type="Gene3D" id="2.20.70.10">
    <property type="match status" value="1"/>
</dbReference>
<dbReference type="PANTHER" id="PTHR11864">
    <property type="entry name" value="PRE-MRNA-PROCESSING PROTEIN PRP40"/>
    <property type="match status" value="1"/>
</dbReference>
<evidence type="ECO:0000259" key="2">
    <source>
        <dbReference type="PROSITE" id="PS50020"/>
    </source>
</evidence>
<dbReference type="GO" id="GO:0003723">
    <property type="term" value="F:RNA binding"/>
    <property type="evidence" value="ECO:0007669"/>
    <property type="project" value="TreeGrafter"/>
</dbReference>
<dbReference type="GeneID" id="30180501"/>
<dbReference type="GO" id="GO:0045292">
    <property type="term" value="P:mRNA cis splicing, via spliceosome"/>
    <property type="evidence" value="ECO:0007669"/>
    <property type="project" value="InterPro"/>
</dbReference>